<dbReference type="Proteomes" id="UP000281553">
    <property type="component" value="Unassembled WGS sequence"/>
</dbReference>
<reference evidence="1 2" key="1">
    <citation type="submission" date="2018-11" db="EMBL/GenBank/DDBJ databases">
        <authorList>
            <consortium name="Pathogen Informatics"/>
        </authorList>
    </citation>
    <scope>NUCLEOTIDE SEQUENCE [LARGE SCALE GENOMIC DNA]</scope>
</reference>
<dbReference type="EMBL" id="UYRU01061687">
    <property type="protein sequence ID" value="VDN15187.1"/>
    <property type="molecule type" value="Genomic_DNA"/>
</dbReference>
<evidence type="ECO:0000313" key="2">
    <source>
        <dbReference type="Proteomes" id="UP000281553"/>
    </source>
</evidence>
<dbReference type="OrthoDB" id="10430311at2759"/>
<accession>A0A3P7LU49</accession>
<gene>
    <name evidence="1" type="ORF">DILT_LOCUS11018</name>
</gene>
<keyword evidence="2" id="KW-1185">Reference proteome</keyword>
<name>A0A3P7LU49_DIBLA</name>
<sequence>MFMNYRRPILAQDDDEFPPALFRWEPLLADYAKVDFSRYDCSVEPVEGVIELGQTAKITFHVHGGPVAKFFDMDFVCKIVPQPADNAGVEGYLAASEKLKSHKKPSCGKRVWPLEDAQVVTVKARSLSYDEMKQQEAWILP</sequence>
<proteinExistence type="predicted"/>
<evidence type="ECO:0000313" key="1">
    <source>
        <dbReference type="EMBL" id="VDN15187.1"/>
    </source>
</evidence>
<protein>
    <submittedName>
        <fullName evidence="1">Uncharacterized protein</fullName>
    </submittedName>
</protein>
<organism evidence="1 2">
    <name type="scientific">Dibothriocephalus latus</name>
    <name type="common">Fish tapeworm</name>
    <name type="synonym">Diphyllobothrium latum</name>
    <dbReference type="NCBI Taxonomy" id="60516"/>
    <lineage>
        <taxon>Eukaryota</taxon>
        <taxon>Metazoa</taxon>
        <taxon>Spiralia</taxon>
        <taxon>Lophotrochozoa</taxon>
        <taxon>Platyhelminthes</taxon>
        <taxon>Cestoda</taxon>
        <taxon>Eucestoda</taxon>
        <taxon>Diphyllobothriidea</taxon>
        <taxon>Diphyllobothriidae</taxon>
        <taxon>Dibothriocephalus</taxon>
    </lineage>
</organism>
<dbReference type="AlphaFoldDB" id="A0A3P7LU49"/>